<dbReference type="Proteomes" id="UP001303473">
    <property type="component" value="Unassembled WGS sequence"/>
</dbReference>
<proteinExistence type="predicted"/>
<accession>A0AAN6NG96</accession>
<dbReference type="AlphaFoldDB" id="A0AAN6NG96"/>
<feature type="domain" description="FAD dependent oxidoreductase" evidence="2">
    <location>
        <begin position="43"/>
        <end position="465"/>
    </location>
</feature>
<dbReference type="SUPFAM" id="SSF51905">
    <property type="entry name" value="FAD/NAD(P)-binding domain"/>
    <property type="match status" value="1"/>
</dbReference>
<evidence type="ECO:0000259" key="2">
    <source>
        <dbReference type="Pfam" id="PF01266"/>
    </source>
</evidence>
<name>A0AAN6NG96_9PEZI</name>
<dbReference type="Gene3D" id="3.50.50.60">
    <property type="entry name" value="FAD/NAD(P)-binding domain"/>
    <property type="match status" value="1"/>
</dbReference>
<reference evidence="4" key="1">
    <citation type="journal article" date="2023" name="Mol. Phylogenet. Evol.">
        <title>Genome-scale phylogeny and comparative genomics of the fungal order Sordariales.</title>
        <authorList>
            <person name="Hensen N."/>
            <person name="Bonometti L."/>
            <person name="Westerberg I."/>
            <person name="Brannstrom I.O."/>
            <person name="Guillou S."/>
            <person name="Cros-Aarteil S."/>
            <person name="Calhoun S."/>
            <person name="Haridas S."/>
            <person name="Kuo A."/>
            <person name="Mondo S."/>
            <person name="Pangilinan J."/>
            <person name="Riley R."/>
            <person name="LaButti K."/>
            <person name="Andreopoulos B."/>
            <person name="Lipzen A."/>
            <person name="Chen C."/>
            <person name="Yan M."/>
            <person name="Daum C."/>
            <person name="Ng V."/>
            <person name="Clum A."/>
            <person name="Steindorff A."/>
            <person name="Ohm R.A."/>
            <person name="Martin F."/>
            <person name="Silar P."/>
            <person name="Natvig D.O."/>
            <person name="Lalanne C."/>
            <person name="Gautier V."/>
            <person name="Ament-Velasquez S.L."/>
            <person name="Kruys A."/>
            <person name="Hutchinson M.I."/>
            <person name="Powell A.J."/>
            <person name="Barry K."/>
            <person name="Miller A.N."/>
            <person name="Grigoriev I.V."/>
            <person name="Debuchy R."/>
            <person name="Gladieux P."/>
            <person name="Hiltunen Thoren M."/>
            <person name="Johannesson H."/>
        </authorList>
    </citation>
    <scope>NUCLEOTIDE SEQUENCE [LARGE SCALE GENOMIC DNA]</scope>
    <source>
        <strain evidence="4">CBS 340.73</strain>
    </source>
</reference>
<protein>
    <submittedName>
        <fullName evidence="3">FAD dependent oxidoreductase</fullName>
    </submittedName>
</protein>
<sequence>MTIREVAGLPSPADQATRSYWHKEPSERLLGHRTTADLPATADTVIVGSGITGAFAAHFLLNSSKEDAAAGGVMMMLEAREVCWGATGRNGGHCQPVVYASPPSVSTFELEVFHFLENFVGENNIPCDWVSLKGGGVHAFLSDDLFQVARAAVAQLKQHHPQLGAQIQVVGPPKTEGKGEQQGEGKGGVTLEDLRIPDVSGAIVQKHAASLWPYKLICWVLGDLLDRFPGFNLQTNTPVTNLRRLKEEGGQGGWVLTTPRGKITARNVLLATNGYTSSLLPAFADLIVPVRGQLGSLLPPRGQDDSPAKLDHAYVFLANYNSSDPKLATAPVPASRDDYVVQRPLPGGEMIYGGGRNHARNLAVGEWRDDEVEEEVARYLRGNLSPPLNLTTRDQGTGGGGKGEEGGGELKASFEWTGIMGFSRDHHPWVGAVPENLGGGEGLWICAGYTGHGMPVAALAARDVVNQMLGNKQTEGEGVGVPTEFRLTEERVRNVRETTQTVQDQKGDIAELFSLKLFLEEGGLD</sequence>
<feature type="region of interest" description="Disordered" evidence="1">
    <location>
        <begin position="387"/>
        <end position="407"/>
    </location>
</feature>
<gene>
    <name evidence="3" type="ORF">QBC46DRAFT_372377</name>
</gene>
<evidence type="ECO:0000313" key="4">
    <source>
        <dbReference type="Proteomes" id="UP001303473"/>
    </source>
</evidence>
<dbReference type="PANTHER" id="PTHR13847:SF129">
    <property type="entry name" value="FAD DEPENDENT OXIDOREDUCTASE"/>
    <property type="match status" value="1"/>
</dbReference>
<keyword evidence="4" id="KW-1185">Reference proteome</keyword>
<evidence type="ECO:0000313" key="3">
    <source>
        <dbReference type="EMBL" id="KAK3944955.1"/>
    </source>
</evidence>
<comment type="caution">
    <text evidence="3">The sequence shown here is derived from an EMBL/GenBank/DDBJ whole genome shotgun (WGS) entry which is preliminary data.</text>
</comment>
<dbReference type="Gene3D" id="3.30.9.10">
    <property type="entry name" value="D-Amino Acid Oxidase, subunit A, domain 2"/>
    <property type="match status" value="1"/>
</dbReference>
<dbReference type="InterPro" id="IPR036188">
    <property type="entry name" value="FAD/NAD-bd_sf"/>
</dbReference>
<dbReference type="PANTHER" id="PTHR13847">
    <property type="entry name" value="SARCOSINE DEHYDROGENASE-RELATED"/>
    <property type="match status" value="1"/>
</dbReference>
<dbReference type="Pfam" id="PF01266">
    <property type="entry name" value="DAO"/>
    <property type="match status" value="1"/>
</dbReference>
<dbReference type="EMBL" id="MU853756">
    <property type="protein sequence ID" value="KAK3944955.1"/>
    <property type="molecule type" value="Genomic_DNA"/>
</dbReference>
<dbReference type="InterPro" id="IPR006076">
    <property type="entry name" value="FAD-dep_OxRdtase"/>
</dbReference>
<evidence type="ECO:0000256" key="1">
    <source>
        <dbReference type="SAM" id="MobiDB-lite"/>
    </source>
</evidence>
<organism evidence="3 4">
    <name type="scientific">Diplogelasinospora grovesii</name>
    <dbReference type="NCBI Taxonomy" id="303347"/>
    <lineage>
        <taxon>Eukaryota</taxon>
        <taxon>Fungi</taxon>
        <taxon>Dikarya</taxon>
        <taxon>Ascomycota</taxon>
        <taxon>Pezizomycotina</taxon>
        <taxon>Sordariomycetes</taxon>
        <taxon>Sordariomycetidae</taxon>
        <taxon>Sordariales</taxon>
        <taxon>Diplogelasinosporaceae</taxon>
        <taxon>Diplogelasinospora</taxon>
    </lineage>
</organism>
<dbReference type="GO" id="GO:0005737">
    <property type="term" value="C:cytoplasm"/>
    <property type="evidence" value="ECO:0007669"/>
    <property type="project" value="TreeGrafter"/>
</dbReference>